<dbReference type="Gene3D" id="2.60.120.290">
    <property type="entry name" value="Spermadhesin, CUB domain"/>
    <property type="match status" value="1"/>
</dbReference>
<evidence type="ECO:0000256" key="3">
    <source>
        <dbReference type="ARBA" id="ARBA00015713"/>
    </source>
</evidence>
<reference evidence="14 15" key="1">
    <citation type="submission" date="2025-04" db="UniProtKB">
        <authorList>
            <consortium name="RefSeq"/>
        </authorList>
    </citation>
    <scope>IDENTIFICATION</scope>
</reference>
<evidence type="ECO:0000256" key="1">
    <source>
        <dbReference type="ARBA" id="ARBA00004613"/>
    </source>
</evidence>
<dbReference type="GO" id="GO:0051424">
    <property type="term" value="F:corticotropin-releasing hormone binding"/>
    <property type="evidence" value="ECO:0007669"/>
    <property type="project" value="InterPro"/>
</dbReference>
<dbReference type="Proteomes" id="UP000694920">
    <property type="component" value="Unplaced"/>
</dbReference>
<evidence type="ECO:0000313" key="19">
    <source>
        <dbReference type="RefSeq" id="XP_024944617.1"/>
    </source>
</evidence>
<accession>A0AAJ7W4V1</accession>
<evidence type="ECO:0000256" key="4">
    <source>
        <dbReference type="ARBA" id="ARBA00022525"/>
    </source>
</evidence>
<keyword evidence="13" id="KW-1185">Reference proteome</keyword>
<keyword evidence="6" id="KW-1015">Disulfide bond</keyword>
<comment type="subcellular location">
    <subcellularLocation>
        <location evidence="1">Secreted</location>
    </subcellularLocation>
</comment>
<dbReference type="RefSeq" id="XP_024944617.1">
    <property type="nucleotide sequence ID" value="XM_025088849.1"/>
</dbReference>
<evidence type="ECO:0000256" key="9">
    <source>
        <dbReference type="ARBA" id="ARBA00033162"/>
    </source>
</evidence>
<dbReference type="KEGG" id="ccin:107271635"/>
<evidence type="ECO:0000256" key="2">
    <source>
        <dbReference type="ARBA" id="ARBA00008313"/>
    </source>
</evidence>
<evidence type="ECO:0000256" key="7">
    <source>
        <dbReference type="ARBA" id="ARBA00023180"/>
    </source>
</evidence>
<dbReference type="AlphaFoldDB" id="A0AAJ7W4V1"/>
<evidence type="ECO:0000256" key="10">
    <source>
        <dbReference type="SAM" id="SignalP"/>
    </source>
</evidence>
<gene>
    <name evidence="14 15 16 17 18 19" type="primary">LOC107271635</name>
</gene>
<protein>
    <recommendedName>
        <fullName evidence="3">Corticotropin-releasing factor-binding protein</fullName>
    </recommendedName>
    <alternativeName>
        <fullName evidence="9">Corticotropin-releasing hormone-binding protein</fullName>
    </alternativeName>
</protein>
<dbReference type="RefSeq" id="XP_024944616.1">
    <property type="nucleotide sequence ID" value="XM_025088848.1"/>
</dbReference>
<evidence type="ECO:0000313" key="13">
    <source>
        <dbReference type="Proteomes" id="UP000694920"/>
    </source>
</evidence>
<feature type="chain" id="PRO_5044709559" description="Corticotropin-releasing factor-binding protein" evidence="10">
    <location>
        <begin position="25"/>
        <end position="333"/>
    </location>
</feature>
<dbReference type="PANTHER" id="PTHR10278">
    <property type="entry name" value="CORTICOTROPIN-RELEASING FACTOR-BINDING PROTEIN"/>
    <property type="match status" value="1"/>
</dbReference>
<feature type="domain" description="Corticotropin-releasing factor binding protein N-terminal" evidence="11">
    <location>
        <begin position="68"/>
        <end position="183"/>
    </location>
</feature>
<name>A0AAJ7W4V1_CEPCN</name>
<dbReference type="InterPro" id="IPR056177">
    <property type="entry name" value="CRF-BP_N"/>
</dbReference>
<evidence type="ECO:0000313" key="15">
    <source>
        <dbReference type="RefSeq" id="XP_024944613.1"/>
    </source>
</evidence>
<comment type="function">
    <text evidence="8">Binds CRF and inactivates it. May prevent inappropriate pituitary-adrenal stimulation in pregnancy.</text>
</comment>
<dbReference type="InterPro" id="IPR056178">
    <property type="entry name" value="CRF-BP_C"/>
</dbReference>
<dbReference type="GO" id="GO:0009755">
    <property type="term" value="P:hormone-mediated signaling pathway"/>
    <property type="evidence" value="ECO:0007669"/>
    <property type="project" value="TreeGrafter"/>
</dbReference>
<dbReference type="InterPro" id="IPR008435">
    <property type="entry name" value="CRF-bd"/>
</dbReference>
<feature type="domain" description="Corticotropin-releasing factor binding protein C-terminal" evidence="12">
    <location>
        <begin position="196"/>
        <end position="323"/>
    </location>
</feature>
<evidence type="ECO:0000313" key="18">
    <source>
        <dbReference type="RefSeq" id="XP_024944616.1"/>
    </source>
</evidence>
<dbReference type="InterPro" id="IPR035914">
    <property type="entry name" value="Sperma_CUB_dom_sf"/>
</dbReference>
<organism evidence="13 17">
    <name type="scientific">Cephus cinctus</name>
    <name type="common">Wheat stem sawfly</name>
    <dbReference type="NCBI Taxonomy" id="211228"/>
    <lineage>
        <taxon>Eukaryota</taxon>
        <taxon>Metazoa</taxon>
        <taxon>Ecdysozoa</taxon>
        <taxon>Arthropoda</taxon>
        <taxon>Hexapoda</taxon>
        <taxon>Insecta</taxon>
        <taxon>Pterygota</taxon>
        <taxon>Neoptera</taxon>
        <taxon>Endopterygota</taxon>
        <taxon>Hymenoptera</taxon>
        <taxon>Cephoidea</taxon>
        <taxon>Cephidae</taxon>
        <taxon>Cephus</taxon>
    </lineage>
</organism>
<dbReference type="Pfam" id="PF23541">
    <property type="entry name" value="CRF-BP_C"/>
    <property type="match status" value="1"/>
</dbReference>
<dbReference type="PANTHER" id="PTHR10278:SF0">
    <property type="entry name" value="CORTICOTROPIN-RELEASING FACTOR-BINDING PROTEIN"/>
    <property type="match status" value="1"/>
</dbReference>
<evidence type="ECO:0000313" key="17">
    <source>
        <dbReference type="RefSeq" id="XP_024944615.1"/>
    </source>
</evidence>
<dbReference type="SUPFAM" id="SSF49854">
    <property type="entry name" value="Spermadhesin, CUB domain"/>
    <property type="match status" value="1"/>
</dbReference>
<evidence type="ECO:0000313" key="14">
    <source>
        <dbReference type="RefSeq" id="XP_015603335.1"/>
    </source>
</evidence>
<dbReference type="GO" id="GO:0051460">
    <property type="term" value="P:negative regulation of corticotropin secretion"/>
    <property type="evidence" value="ECO:0007669"/>
    <property type="project" value="TreeGrafter"/>
</dbReference>
<evidence type="ECO:0000313" key="16">
    <source>
        <dbReference type="RefSeq" id="XP_024944614.1"/>
    </source>
</evidence>
<keyword evidence="7" id="KW-0325">Glycoprotein</keyword>
<keyword evidence="4" id="KW-0964">Secreted</keyword>
<dbReference type="RefSeq" id="XP_024944614.1">
    <property type="nucleotide sequence ID" value="XM_025088846.1"/>
</dbReference>
<sequence length="333" mass="36531">MLGPIGTFVFFVLFQIFGLAVATAATIPDRDYLQQQIPPSDLLKDPILDMYLLEGFRQRQPSTHFITDCLYVTSKAGYFVFKSPNDDPTVCGIYFLTDPDRQVELRFTFFDVPCERGGLASVVDGWELNGEIFPSATDHPLPIEDRVSEFCGKRVKKVFLSSQNAALIQYRIPAKGKGFTVLARYPKQSTPCNVLVDSTADAFTLRNYGRRINCTLSAMYPAAIRVIALGVGVNTLHGTNREIETGTVHKCDKRGLHDQAQLGGSDGLDTSNLEILDSICGVDSKPDTRGRIVGCGVTSVRLTSSGLFDNSVTVTIRPATENEIMEADLICGI</sequence>
<proteinExistence type="inferred from homology"/>
<keyword evidence="5 10" id="KW-0732">Signal</keyword>
<dbReference type="GO" id="GO:0005615">
    <property type="term" value="C:extracellular space"/>
    <property type="evidence" value="ECO:0007669"/>
    <property type="project" value="TreeGrafter"/>
</dbReference>
<feature type="signal peptide" evidence="10">
    <location>
        <begin position="1"/>
        <end position="24"/>
    </location>
</feature>
<dbReference type="GeneID" id="107271635"/>
<dbReference type="RefSeq" id="XP_024944613.1">
    <property type="nucleotide sequence ID" value="XM_025088845.1"/>
</dbReference>
<comment type="similarity">
    <text evidence="2">Belongs to the CRF-binding protein family.</text>
</comment>
<dbReference type="CTD" id="100122964"/>
<evidence type="ECO:0000259" key="12">
    <source>
        <dbReference type="Pfam" id="PF23541"/>
    </source>
</evidence>
<evidence type="ECO:0000256" key="5">
    <source>
        <dbReference type="ARBA" id="ARBA00022729"/>
    </source>
</evidence>
<evidence type="ECO:0000259" key="11">
    <source>
        <dbReference type="Pfam" id="PF05428"/>
    </source>
</evidence>
<evidence type="ECO:0000256" key="6">
    <source>
        <dbReference type="ARBA" id="ARBA00023157"/>
    </source>
</evidence>
<evidence type="ECO:0000256" key="8">
    <source>
        <dbReference type="ARBA" id="ARBA00024997"/>
    </source>
</evidence>
<dbReference type="RefSeq" id="XP_024944615.1">
    <property type="nucleotide sequence ID" value="XM_025088847.1"/>
</dbReference>
<dbReference type="RefSeq" id="XP_015603335.1">
    <property type="nucleotide sequence ID" value="XM_015747849.2"/>
</dbReference>
<dbReference type="Pfam" id="PF05428">
    <property type="entry name" value="CRF-BP_N"/>
    <property type="match status" value="1"/>
</dbReference>